<comment type="similarity">
    <text evidence="3">Belongs to the PIGW family.</text>
</comment>
<organism evidence="9 10">
    <name type="scientific">Mycena pura</name>
    <dbReference type="NCBI Taxonomy" id="153505"/>
    <lineage>
        <taxon>Eukaryota</taxon>
        <taxon>Fungi</taxon>
        <taxon>Dikarya</taxon>
        <taxon>Basidiomycota</taxon>
        <taxon>Agaricomycotina</taxon>
        <taxon>Agaricomycetes</taxon>
        <taxon>Agaricomycetidae</taxon>
        <taxon>Agaricales</taxon>
        <taxon>Marasmiineae</taxon>
        <taxon>Mycenaceae</taxon>
        <taxon>Mycena</taxon>
    </lineage>
</organism>
<keyword evidence="7" id="KW-1133">Transmembrane helix</keyword>
<evidence type="ECO:0000256" key="8">
    <source>
        <dbReference type="ARBA" id="ARBA00023136"/>
    </source>
</evidence>
<gene>
    <name evidence="9" type="ORF">GGX14DRAFT_555388</name>
</gene>
<dbReference type="EMBL" id="JARJCW010000003">
    <property type="protein sequence ID" value="KAJ7226804.1"/>
    <property type="molecule type" value="Genomic_DNA"/>
</dbReference>
<dbReference type="GO" id="GO:0072659">
    <property type="term" value="P:protein localization to plasma membrane"/>
    <property type="evidence" value="ECO:0007669"/>
    <property type="project" value="TreeGrafter"/>
</dbReference>
<comment type="pathway">
    <text evidence="2">Glycolipid biosynthesis; glycosylphosphatidylinositol-anchor biosynthesis.</text>
</comment>
<evidence type="ECO:0000313" key="10">
    <source>
        <dbReference type="Proteomes" id="UP001219525"/>
    </source>
</evidence>
<keyword evidence="8" id="KW-0472">Membrane</keyword>
<dbReference type="AlphaFoldDB" id="A0AAD6YQQ3"/>
<reference evidence="9" key="1">
    <citation type="submission" date="2023-03" db="EMBL/GenBank/DDBJ databases">
        <title>Massive genome expansion in bonnet fungi (Mycena s.s.) driven by repeated elements and novel gene families across ecological guilds.</title>
        <authorList>
            <consortium name="Lawrence Berkeley National Laboratory"/>
            <person name="Harder C.B."/>
            <person name="Miyauchi S."/>
            <person name="Viragh M."/>
            <person name="Kuo A."/>
            <person name="Thoen E."/>
            <person name="Andreopoulos B."/>
            <person name="Lu D."/>
            <person name="Skrede I."/>
            <person name="Drula E."/>
            <person name="Henrissat B."/>
            <person name="Morin E."/>
            <person name="Kohler A."/>
            <person name="Barry K."/>
            <person name="LaButti K."/>
            <person name="Morin E."/>
            <person name="Salamov A."/>
            <person name="Lipzen A."/>
            <person name="Mereny Z."/>
            <person name="Hegedus B."/>
            <person name="Baldrian P."/>
            <person name="Stursova M."/>
            <person name="Weitz H."/>
            <person name="Taylor A."/>
            <person name="Grigoriev I.V."/>
            <person name="Nagy L.G."/>
            <person name="Martin F."/>
            <person name="Kauserud H."/>
        </authorList>
    </citation>
    <scope>NUCLEOTIDE SEQUENCE</scope>
    <source>
        <strain evidence="9">9144</strain>
    </source>
</reference>
<comment type="caution">
    <text evidence="9">The sequence shown here is derived from an EMBL/GenBank/DDBJ whole genome shotgun (WGS) entry which is preliminary data.</text>
</comment>
<evidence type="ECO:0000256" key="4">
    <source>
        <dbReference type="ARBA" id="ARBA00014495"/>
    </source>
</evidence>
<protein>
    <recommendedName>
        <fullName evidence="4">GPI-anchored wall transfer protein 1</fullName>
    </recommendedName>
</protein>
<evidence type="ECO:0000256" key="7">
    <source>
        <dbReference type="ARBA" id="ARBA00022989"/>
    </source>
</evidence>
<dbReference type="GO" id="GO:0032216">
    <property type="term" value="F:glucosaminyl-phosphatidylinositol O-acyltransferase activity"/>
    <property type="evidence" value="ECO:0007669"/>
    <property type="project" value="TreeGrafter"/>
</dbReference>
<comment type="subcellular location">
    <subcellularLocation>
        <location evidence="1">Membrane</location>
        <topology evidence="1">Multi-pass membrane protein</topology>
    </subcellularLocation>
</comment>
<dbReference type="Proteomes" id="UP001219525">
    <property type="component" value="Unassembled WGS sequence"/>
</dbReference>
<evidence type="ECO:0000256" key="3">
    <source>
        <dbReference type="ARBA" id="ARBA00007559"/>
    </source>
</evidence>
<keyword evidence="5" id="KW-0337">GPI-anchor biosynthesis</keyword>
<evidence type="ECO:0000256" key="5">
    <source>
        <dbReference type="ARBA" id="ARBA00022502"/>
    </source>
</evidence>
<accession>A0AAD6YQQ3</accession>
<dbReference type="GO" id="GO:0006506">
    <property type="term" value="P:GPI anchor biosynthetic process"/>
    <property type="evidence" value="ECO:0007669"/>
    <property type="project" value="UniProtKB-KW"/>
</dbReference>
<dbReference type="Pfam" id="PF06423">
    <property type="entry name" value="GWT1"/>
    <property type="match status" value="1"/>
</dbReference>
<evidence type="ECO:0000256" key="1">
    <source>
        <dbReference type="ARBA" id="ARBA00004141"/>
    </source>
</evidence>
<keyword evidence="6" id="KW-0812">Transmembrane</keyword>
<proteinExistence type="inferred from homology"/>
<dbReference type="PANTHER" id="PTHR20661:SF0">
    <property type="entry name" value="PHOSPHATIDYLINOSITOL-GLYCAN BIOSYNTHESIS CLASS W PROTEIN"/>
    <property type="match status" value="1"/>
</dbReference>
<sequence length="253" mass="28203">MAIPTSAILEAASRAWNTRSPLTNDEIRGNLEWAWGLEYGRLDAHLANFLNPNLVDVLMDDNLILFSNVDRIREIILALSKIPSGSSKPRKIILNVYKGCKSFGYLVLPVDPLSNIMDLGVGSFVFSNGVVSAIPLIKNPRYLQAPLFPKLRTVVRKTLPIIALGVIRVLLVKGTDYPEEHETEYGTHWNFFITLALLPVFQVLLHPLIYDVLIRDVPLSCLAAGLRTHVFPAAIGKRNALVPRAWGAYLQKQ</sequence>
<evidence type="ECO:0000256" key="6">
    <source>
        <dbReference type="ARBA" id="ARBA00022692"/>
    </source>
</evidence>
<keyword evidence="10" id="KW-1185">Reference proteome</keyword>
<dbReference type="InterPro" id="IPR009447">
    <property type="entry name" value="PIGW/GWT1"/>
</dbReference>
<evidence type="ECO:0000256" key="2">
    <source>
        <dbReference type="ARBA" id="ARBA00004687"/>
    </source>
</evidence>
<evidence type="ECO:0000313" key="9">
    <source>
        <dbReference type="EMBL" id="KAJ7226804.1"/>
    </source>
</evidence>
<dbReference type="PANTHER" id="PTHR20661">
    <property type="entry name" value="PHOSPHATIDYLINOSITOL-GLYCAN BIOSYNTHESIS CLASS W PROTEIN"/>
    <property type="match status" value="1"/>
</dbReference>
<dbReference type="GO" id="GO:0005783">
    <property type="term" value="C:endoplasmic reticulum"/>
    <property type="evidence" value="ECO:0007669"/>
    <property type="project" value="TreeGrafter"/>
</dbReference>
<name>A0AAD6YQQ3_9AGAR</name>
<dbReference type="GO" id="GO:0016020">
    <property type="term" value="C:membrane"/>
    <property type="evidence" value="ECO:0007669"/>
    <property type="project" value="UniProtKB-SubCell"/>
</dbReference>